<dbReference type="AlphaFoldDB" id="A0A4V5ZQM1"/>
<protein>
    <submittedName>
        <fullName evidence="2">DUF1684 domain-containing protein</fullName>
    </submittedName>
</protein>
<reference evidence="2 3" key="1">
    <citation type="submission" date="2019-04" db="EMBL/GenBank/DDBJ databases">
        <title>Reference strain of H23.</title>
        <authorList>
            <person name="Luo X."/>
        </authorList>
    </citation>
    <scope>NUCLEOTIDE SEQUENCE [LARGE SCALE GENOMIC DNA]</scope>
    <source>
        <strain evidence="2 3">H23</strain>
    </source>
</reference>
<dbReference type="EMBL" id="SZUA01000001">
    <property type="protein sequence ID" value="TKR33613.1"/>
    <property type="molecule type" value="Genomic_DNA"/>
</dbReference>
<keyword evidence="3" id="KW-1185">Reference proteome</keyword>
<sequence>MGKIAIRCIALSLTACLFACQDEAPHADAAGLSAAQTPAAPADPAFAQAQQAWRDQRRENLLKPDGWTSLIGLHWIEPGPHYFGSAADNGIRLAMGPGHFGMLDLRPGGKIRFVPERGVALTVDDQPLKGAVALVSDAEAGEGAGPSRLGFDDGKGLATVIKRGDRYALRVKHADAPTRTGFAGLQYWPADPSWKIEGKFVPHPPGKTIEIADIIGTLNAVPNPGAVEFQRDGRTYRLEALDEGEEELFLVFADRTNGHDSYGAGRFLYAPKPDAQNRVVLDFNRSYNPPCAFTPFATCPLPPPENRLDLAVLSGEKAYAKSAHR</sequence>
<dbReference type="RefSeq" id="WP_137265820.1">
    <property type="nucleotide sequence ID" value="NZ_SZUA01000001.1"/>
</dbReference>
<dbReference type="PANTHER" id="PTHR41913">
    <property type="entry name" value="DUF1684 DOMAIN-CONTAINING PROTEIN"/>
    <property type="match status" value="1"/>
</dbReference>
<proteinExistence type="predicted"/>
<evidence type="ECO:0000313" key="2">
    <source>
        <dbReference type="EMBL" id="TKR33613.1"/>
    </source>
</evidence>
<name>A0A4V5ZQM1_9GAMM</name>
<dbReference type="Proteomes" id="UP000308707">
    <property type="component" value="Unassembled WGS sequence"/>
</dbReference>
<keyword evidence="1" id="KW-0732">Signal</keyword>
<dbReference type="PANTHER" id="PTHR41913:SF1">
    <property type="entry name" value="DUF1684 DOMAIN-CONTAINING PROTEIN"/>
    <property type="match status" value="1"/>
</dbReference>
<gene>
    <name evidence="2" type="ORF">FCE95_04795</name>
</gene>
<comment type="caution">
    <text evidence="2">The sequence shown here is derived from an EMBL/GenBank/DDBJ whole genome shotgun (WGS) entry which is preliminary data.</text>
</comment>
<evidence type="ECO:0000313" key="3">
    <source>
        <dbReference type="Proteomes" id="UP000308707"/>
    </source>
</evidence>
<organism evidence="2 3">
    <name type="scientific">Luteimonas gilva</name>
    <dbReference type="NCBI Taxonomy" id="2572684"/>
    <lineage>
        <taxon>Bacteria</taxon>
        <taxon>Pseudomonadati</taxon>
        <taxon>Pseudomonadota</taxon>
        <taxon>Gammaproteobacteria</taxon>
        <taxon>Lysobacterales</taxon>
        <taxon>Lysobacteraceae</taxon>
        <taxon>Luteimonas</taxon>
    </lineage>
</organism>
<accession>A0A4V5ZQM1</accession>
<dbReference type="OrthoDB" id="5493262at2"/>
<feature type="signal peptide" evidence="1">
    <location>
        <begin position="1"/>
        <end position="19"/>
    </location>
</feature>
<dbReference type="Pfam" id="PF07920">
    <property type="entry name" value="DUF1684"/>
    <property type="match status" value="1"/>
</dbReference>
<evidence type="ECO:0000256" key="1">
    <source>
        <dbReference type="SAM" id="SignalP"/>
    </source>
</evidence>
<feature type="chain" id="PRO_5020347636" evidence="1">
    <location>
        <begin position="20"/>
        <end position="325"/>
    </location>
</feature>
<dbReference type="InterPro" id="IPR012467">
    <property type="entry name" value="DUF1684"/>
</dbReference>